<proteinExistence type="predicted"/>
<sequence>MSKQTMRKASLQVLHNTTRREGQERIREVTRQNSRSNNRLVIREVEQNENEGMENKEVETHFIVEKLTKDEKVKNIATKKSCLHFSNTEVVEEANPEWSQDQRLQVEWDMLFYYFSADDDVRNEQFQFMTNYKIQLSPAFRIIEDLNSFLHASEKQGGDAVHFSQTLGFRNYINVMGLTYMGYQGSPFTWTN</sequence>
<evidence type="ECO:0000313" key="1">
    <source>
        <dbReference type="EMBL" id="KAF2297995.1"/>
    </source>
</evidence>
<evidence type="ECO:0000313" key="2">
    <source>
        <dbReference type="Proteomes" id="UP000467840"/>
    </source>
</evidence>
<name>A0A6A6LBZ8_HEVBR</name>
<gene>
    <name evidence="1" type="ORF">GH714_006883</name>
</gene>
<reference evidence="1 2" key="1">
    <citation type="journal article" date="2020" name="Mol. Plant">
        <title>The Chromosome-Based Rubber Tree Genome Provides New Insights into Spurge Genome Evolution and Rubber Biosynthesis.</title>
        <authorList>
            <person name="Liu J."/>
            <person name="Shi C."/>
            <person name="Shi C.C."/>
            <person name="Li W."/>
            <person name="Zhang Q.J."/>
            <person name="Zhang Y."/>
            <person name="Li K."/>
            <person name="Lu H.F."/>
            <person name="Shi C."/>
            <person name="Zhu S.T."/>
            <person name="Xiao Z.Y."/>
            <person name="Nan H."/>
            <person name="Yue Y."/>
            <person name="Zhu X.G."/>
            <person name="Wu Y."/>
            <person name="Hong X.N."/>
            <person name="Fan G.Y."/>
            <person name="Tong Y."/>
            <person name="Zhang D."/>
            <person name="Mao C.L."/>
            <person name="Liu Y.L."/>
            <person name="Hao S.J."/>
            <person name="Liu W.Q."/>
            <person name="Lv M.Q."/>
            <person name="Zhang H.B."/>
            <person name="Liu Y."/>
            <person name="Hu-Tang G.R."/>
            <person name="Wang J.P."/>
            <person name="Wang J.H."/>
            <person name="Sun Y.H."/>
            <person name="Ni S.B."/>
            <person name="Chen W.B."/>
            <person name="Zhang X.C."/>
            <person name="Jiao Y.N."/>
            <person name="Eichler E.E."/>
            <person name="Li G.H."/>
            <person name="Liu X."/>
            <person name="Gao L.Z."/>
        </authorList>
    </citation>
    <scope>NUCLEOTIDE SEQUENCE [LARGE SCALE GENOMIC DNA]</scope>
    <source>
        <strain evidence="2">cv. GT1</strain>
        <tissue evidence="1">Leaf</tissue>
    </source>
</reference>
<protein>
    <submittedName>
        <fullName evidence="1">Uncharacterized protein</fullName>
    </submittedName>
</protein>
<organism evidence="1 2">
    <name type="scientific">Hevea brasiliensis</name>
    <name type="common">Para rubber tree</name>
    <name type="synonym">Siphonia brasiliensis</name>
    <dbReference type="NCBI Taxonomy" id="3981"/>
    <lineage>
        <taxon>Eukaryota</taxon>
        <taxon>Viridiplantae</taxon>
        <taxon>Streptophyta</taxon>
        <taxon>Embryophyta</taxon>
        <taxon>Tracheophyta</taxon>
        <taxon>Spermatophyta</taxon>
        <taxon>Magnoliopsida</taxon>
        <taxon>eudicotyledons</taxon>
        <taxon>Gunneridae</taxon>
        <taxon>Pentapetalae</taxon>
        <taxon>rosids</taxon>
        <taxon>fabids</taxon>
        <taxon>Malpighiales</taxon>
        <taxon>Euphorbiaceae</taxon>
        <taxon>Crotonoideae</taxon>
        <taxon>Micrandreae</taxon>
        <taxon>Hevea</taxon>
    </lineage>
</organism>
<dbReference type="EMBL" id="JAAGAX010000011">
    <property type="protein sequence ID" value="KAF2297995.1"/>
    <property type="molecule type" value="Genomic_DNA"/>
</dbReference>
<keyword evidence="2" id="KW-1185">Reference proteome</keyword>
<dbReference type="AlphaFoldDB" id="A0A6A6LBZ8"/>
<dbReference type="Proteomes" id="UP000467840">
    <property type="component" value="Chromosome 1"/>
</dbReference>
<accession>A0A6A6LBZ8</accession>
<comment type="caution">
    <text evidence="1">The sequence shown here is derived from an EMBL/GenBank/DDBJ whole genome shotgun (WGS) entry which is preliminary data.</text>
</comment>